<gene>
    <name evidence="2" type="ORF">G4Z02_05865</name>
</gene>
<keyword evidence="1" id="KW-0472">Membrane</keyword>
<accession>A0A7L7KRS1</accession>
<dbReference type="Proteomes" id="UP000514720">
    <property type="component" value="Chromosome"/>
</dbReference>
<name>A0A7L7KRS1_9MOLU</name>
<keyword evidence="1" id="KW-1133">Transmembrane helix</keyword>
<evidence type="ECO:0000313" key="3">
    <source>
        <dbReference type="Proteomes" id="UP000514720"/>
    </source>
</evidence>
<sequence length="121" mass="14046">MEILVEQFVLAILWGALMLTYLLGDVLRIFAGEFVPGEIDGKEVPGRMWILSALIMVIPIVMILLSLFVSYPYTKWISVVMSSVFFIFNLLGFFTYKPFDQFLLIISFIINSTIIYYAWIW</sequence>
<evidence type="ECO:0000313" key="2">
    <source>
        <dbReference type="EMBL" id="QMS85295.1"/>
    </source>
</evidence>
<dbReference type="RefSeq" id="WP_258877086.1">
    <property type="nucleotide sequence ID" value="NZ_CP048914.1"/>
</dbReference>
<dbReference type="AlphaFoldDB" id="A0A7L7KRS1"/>
<feature type="transmembrane region" description="Helical" evidence="1">
    <location>
        <begin position="76"/>
        <end position="96"/>
    </location>
</feature>
<feature type="transmembrane region" description="Helical" evidence="1">
    <location>
        <begin position="102"/>
        <end position="120"/>
    </location>
</feature>
<reference evidence="2 3" key="1">
    <citation type="submission" date="2020-02" db="EMBL/GenBank/DDBJ databases">
        <authorList>
            <person name="Zheng R.K."/>
            <person name="Sun C.M."/>
        </authorList>
    </citation>
    <scope>NUCLEOTIDE SEQUENCE [LARGE SCALE GENOMIC DNA]</scope>
    <source>
        <strain evidence="3">zrk13</strain>
    </source>
</reference>
<dbReference type="KEGG" id="xcl:G4Z02_05865"/>
<dbReference type="EMBL" id="CP048914">
    <property type="protein sequence ID" value="QMS85295.1"/>
    <property type="molecule type" value="Genomic_DNA"/>
</dbReference>
<feature type="transmembrane region" description="Helical" evidence="1">
    <location>
        <begin position="48"/>
        <end position="69"/>
    </location>
</feature>
<proteinExistence type="predicted"/>
<evidence type="ECO:0000256" key="1">
    <source>
        <dbReference type="SAM" id="Phobius"/>
    </source>
</evidence>
<organism evidence="2 3">
    <name type="scientific">Candidatus Xianfuyuplasma coldseepsis</name>
    <dbReference type="NCBI Taxonomy" id="2782163"/>
    <lineage>
        <taxon>Bacteria</taxon>
        <taxon>Bacillati</taxon>
        <taxon>Mycoplasmatota</taxon>
        <taxon>Mollicutes</taxon>
        <taxon>Candidatus Izemoplasmatales</taxon>
        <taxon>Candidatus Izemoplasmataceae</taxon>
        <taxon>Candidatus Xianfuyuplasma</taxon>
    </lineage>
</organism>
<keyword evidence="1" id="KW-0812">Transmembrane</keyword>
<protein>
    <submittedName>
        <fullName evidence="2">Uncharacterized protein</fullName>
    </submittedName>
</protein>
<keyword evidence="3" id="KW-1185">Reference proteome</keyword>